<dbReference type="Proteomes" id="UP000265515">
    <property type="component" value="Unassembled WGS sequence"/>
</dbReference>
<gene>
    <name evidence="2" type="ORF">CBR_g50469</name>
</gene>
<name>A0A388M6V6_CHABU</name>
<evidence type="ECO:0000256" key="1">
    <source>
        <dbReference type="SAM" id="MobiDB-lite"/>
    </source>
</evidence>
<dbReference type="Gramene" id="GBG90291">
    <property type="protein sequence ID" value="GBG90291"/>
    <property type="gene ID" value="CBR_g50469"/>
</dbReference>
<organism evidence="2 3">
    <name type="scientific">Chara braunii</name>
    <name type="common">Braun's stonewort</name>
    <dbReference type="NCBI Taxonomy" id="69332"/>
    <lineage>
        <taxon>Eukaryota</taxon>
        <taxon>Viridiplantae</taxon>
        <taxon>Streptophyta</taxon>
        <taxon>Charophyceae</taxon>
        <taxon>Charales</taxon>
        <taxon>Characeae</taxon>
        <taxon>Chara</taxon>
    </lineage>
</organism>
<evidence type="ECO:0000313" key="3">
    <source>
        <dbReference type="Proteomes" id="UP000265515"/>
    </source>
</evidence>
<keyword evidence="3" id="KW-1185">Reference proteome</keyword>
<protein>
    <submittedName>
        <fullName evidence="2">Uncharacterized protein</fullName>
    </submittedName>
</protein>
<dbReference type="EMBL" id="BFEA01000801">
    <property type="protein sequence ID" value="GBG90291.1"/>
    <property type="molecule type" value="Genomic_DNA"/>
</dbReference>
<reference evidence="2 3" key="1">
    <citation type="journal article" date="2018" name="Cell">
        <title>The Chara Genome: Secondary Complexity and Implications for Plant Terrestrialization.</title>
        <authorList>
            <person name="Nishiyama T."/>
            <person name="Sakayama H."/>
            <person name="Vries J.D."/>
            <person name="Buschmann H."/>
            <person name="Saint-Marcoux D."/>
            <person name="Ullrich K.K."/>
            <person name="Haas F.B."/>
            <person name="Vanderstraeten L."/>
            <person name="Becker D."/>
            <person name="Lang D."/>
            <person name="Vosolsobe S."/>
            <person name="Rombauts S."/>
            <person name="Wilhelmsson P.K.I."/>
            <person name="Janitza P."/>
            <person name="Kern R."/>
            <person name="Heyl A."/>
            <person name="Rumpler F."/>
            <person name="Villalobos L.I.A.C."/>
            <person name="Clay J.M."/>
            <person name="Skokan R."/>
            <person name="Toyoda A."/>
            <person name="Suzuki Y."/>
            <person name="Kagoshima H."/>
            <person name="Schijlen E."/>
            <person name="Tajeshwar N."/>
            <person name="Catarino B."/>
            <person name="Hetherington A.J."/>
            <person name="Saltykova A."/>
            <person name="Bonnot C."/>
            <person name="Breuninger H."/>
            <person name="Symeonidi A."/>
            <person name="Radhakrishnan G.V."/>
            <person name="Van Nieuwerburgh F."/>
            <person name="Deforce D."/>
            <person name="Chang C."/>
            <person name="Karol K.G."/>
            <person name="Hedrich R."/>
            <person name="Ulvskov P."/>
            <person name="Glockner G."/>
            <person name="Delwiche C.F."/>
            <person name="Petrasek J."/>
            <person name="Van de Peer Y."/>
            <person name="Friml J."/>
            <person name="Beilby M."/>
            <person name="Dolan L."/>
            <person name="Kohara Y."/>
            <person name="Sugano S."/>
            <person name="Fujiyama A."/>
            <person name="Delaux P.-M."/>
            <person name="Quint M."/>
            <person name="TheiBen G."/>
            <person name="Hagemann M."/>
            <person name="Harholt J."/>
            <person name="Dunand C."/>
            <person name="Zachgo S."/>
            <person name="Langdale J."/>
            <person name="Maumus F."/>
            <person name="Straeten D.V.D."/>
            <person name="Gould S.B."/>
            <person name="Rensing S.A."/>
        </authorList>
    </citation>
    <scope>NUCLEOTIDE SEQUENCE [LARGE SCALE GENOMIC DNA]</scope>
    <source>
        <strain evidence="2 3">S276</strain>
    </source>
</reference>
<feature type="compositionally biased region" description="Basic and acidic residues" evidence="1">
    <location>
        <begin position="77"/>
        <end position="86"/>
    </location>
</feature>
<sequence>MTREHADVEHLVDMPSHESVLVFSIMVFGLRIEQLLCSRPLGKVCGRERRELQGRAYIACRCSLEKRADESDDSFEEERTLHAGVA</sequence>
<feature type="region of interest" description="Disordered" evidence="1">
    <location>
        <begin position="67"/>
        <end position="86"/>
    </location>
</feature>
<dbReference type="AlphaFoldDB" id="A0A388M6V6"/>
<evidence type="ECO:0000313" key="2">
    <source>
        <dbReference type="EMBL" id="GBG90291.1"/>
    </source>
</evidence>
<accession>A0A388M6V6</accession>
<proteinExistence type="predicted"/>
<comment type="caution">
    <text evidence="2">The sequence shown here is derived from an EMBL/GenBank/DDBJ whole genome shotgun (WGS) entry which is preliminary data.</text>
</comment>